<proteinExistence type="predicted"/>
<reference evidence="3 4" key="1">
    <citation type="journal article" date="2015" name="Genome Biol. Evol.">
        <title>Comparative Genomics of a Bacterivorous Green Alga Reveals Evolutionary Causalities and Consequences of Phago-Mixotrophic Mode of Nutrition.</title>
        <authorList>
            <person name="Burns J.A."/>
            <person name="Paasch A."/>
            <person name="Narechania A."/>
            <person name="Kim E."/>
        </authorList>
    </citation>
    <scope>NUCLEOTIDE SEQUENCE [LARGE SCALE GENOMIC DNA]</scope>
    <source>
        <strain evidence="3 4">PLY_AMNH</strain>
    </source>
</reference>
<evidence type="ECO:0000259" key="2">
    <source>
        <dbReference type="Pfam" id="PF01266"/>
    </source>
</evidence>
<feature type="non-terminal residue" evidence="3">
    <location>
        <position position="328"/>
    </location>
</feature>
<dbReference type="EMBL" id="LGRX02012891">
    <property type="protein sequence ID" value="KAK3266686.1"/>
    <property type="molecule type" value="Genomic_DNA"/>
</dbReference>
<dbReference type="Pfam" id="PF01266">
    <property type="entry name" value="DAO"/>
    <property type="match status" value="1"/>
</dbReference>
<protein>
    <recommendedName>
        <fullName evidence="2">FAD dependent oxidoreductase domain-containing protein</fullName>
    </recommendedName>
</protein>
<comment type="caution">
    <text evidence="3">The sequence shown here is derived from an EMBL/GenBank/DDBJ whole genome shotgun (WGS) entry which is preliminary data.</text>
</comment>
<dbReference type="Proteomes" id="UP001190700">
    <property type="component" value="Unassembled WGS sequence"/>
</dbReference>
<dbReference type="Gene3D" id="3.50.50.60">
    <property type="entry name" value="FAD/NAD(P)-binding domain"/>
    <property type="match status" value="2"/>
</dbReference>
<dbReference type="AlphaFoldDB" id="A0AAE0KZP2"/>
<keyword evidence="4" id="KW-1185">Reference proteome</keyword>
<name>A0AAE0KZP2_9CHLO</name>
<keyword evidence="1" id="KW-0560">Oxidoreductase</keyword>
<dbReference type="SUPFAM" id="SSF51905">
    <property type="entry name" value="FAD/NAD(P)-binding domain"/>
    <property type="match status" value="1"/>
</dbReference>
<dbReference type="Gene3D" id="3.30.9.10">
    <property type="entry name" value="D-Amino Acid Oxidase, subunit A, domain 2"/>
    <property type="match status" value="1"/>
</dbReference>
<accession>A0AAE0KZP2</accession>
<dbReference type="PANTHER" id="PTHR13847:SF289">
    <property type="entry name" value="GLYCINE OXIDASE"/>
    <property type="match status" value="1"/>
</dbReference>
<evidence type="ECO:0000256" key="1">
    <source>
        <dbReference type="ARBA" id="ARBA00023002"/>
    </source>
</evidence>
<evidence type="ECO:0000313" key="4">
    <source>
        <dbReference type="Proteomes" id="UP001190700"/>
    </source>
</evidence>
<feature type="domain" description="FAD dependent oxidoreductase" evidence="2">
    <location>
        <begin position="7"/>
        <end position="324"/>
    </location>
</feature>
<dbReference type="InterPro" id="IPR036188">
    <property type="entry name" value="FAD/NAD-bd_sf"/>
</dbReference>
<dbReference type="GO" id="GO:0016491">
    <property type="term" value="F:oxidoreductase activity"/>
    <property type="evidence" value="ECO:0007669"/>
    <property type="project" value="UniProtKB-KW"/>
</dbReference>
<organism evidence="3 4">
    <name type="scientific">Cymbomonas tetramitiformis</name>
    <dbReference type="NCBI Taxonomy" id="36881"/>
    <lineage>
        <taxon>Eukaryota</taxon>
        <taxon>Viridiplantae</taxon>
        <taxon>Chlorophyta</taxon>
        <taxon>Pyramimonadophyceae</taxon>
        <taxon>Pyramimonadales</taxon>
        <taxon>Pyramimonadaceae</taxon>
        <taxon>Cymbomonas</taxon>
    </lineage>
</organism>
<gene>
    <name evidence="3" type="ORF">CYMTET_24709</name>
</gene>
<sequence length="328" mass="35456">MVNASGVVVCGRGLVGLSTAIYCRLAGYQVTVLDRVDPGSRRQASFGNAGTLAIYGNPPIPAPGLIWQVPGMLANKDSPLSLKMTPHLLRMTPWLLQLLRACPAEKNEASAAALGVLLNSAIDAYGIIWEKAGIRVGDDLLRHEGSLYLYSSPKTFAGSEREVRLRRESGIRVEELNKEQIKELEPNLAPVYHKGLFFPDAMNVTDPGRLTQRLDALFQELGGRVHYGHAAKLEPLQQGGVKVHLSEGSPIEGKRVVVACGAHSKTLSDSLGEHIPLDTERGYHIRFPGEPPIRRPVGWADIGFYMTPMDGGLRTAGTVELGGLDAPS</sequence>
<dbReference type="InterPro" id="IPR006076">
    <property type="entry name" value="FAD-dep_OxRdtase"/>
</dbReference>
<evidence type="ECO:0000313" key="3">
    <source>
        <dbReference type="EMBL" id="KAK3266686.1"/>
    </source>
</evidence>
<dbReference type="GO" id="GO:0005737">
    <property type="term" value="C:cytoplasm"/>
    <property type="evidence" value="ECO:0007669"/>
    <property type="project" value="TreeGrafter"/>
</dbReference>
<dbReference type="PANTHER" id="PTHR13847">
    <property type="entry name" value="SARCOSINE DEHYDROGENASE-RELATED"/>
    <property type="match status" value="1"/>
</dbReference>